<keyword evidence="3" id="KW-0479">Metal-binding</keyword>
<dbReference type="NCBIfam" id="TIGR01343">
    <property type="entry name" value="hacA_fam"/>
    <property type="match status" value="1"/>
</dbReference>
<accession>A0A4R1HFP6</accession>
<dbReference type="PANTHER" id="PTHR43822:SF2">
    <property type="entry name" value="HOMOACONITASE, MITOCHONDRIAL"/>
    <property type="match status" value="1"/>
</dbReference>
<dbReference type="GO" id="GO:0008652">
    <property type="term" value="P:amino acid biosynthetic process"/>
    <property type="evidence" value="ECO:0007669"/>
    <property type="project" value="InterPro"/>
</dbReference>
<dbReference type="Proteomes" id="UP000295030">
    <property type="component" value="Unassembled WGS sequence"/>
</dbReference>
<evidence type="ECO:0000256" key="4">
    <source>
        <dbReference type="ARBA" id="ARBA00023004"/>
    </source>
</evidence>
<dbReference type="Gene3D" id="3.30.499.10">
    <property type="entry name" value="Aconitase, domain 3"/>
    <property type="match status" value="2"/>
</dbReference>
<protein>
    <submittedName>
        <fullName evidence="8">3-isopropylmalate dehydratase large subunit</fullName>
    </submittedName>
</protein>
<name>A0A4R1HFP6_ANCAQ</name>
<dbReference type="Pfam" id="PF00330">
    <property type="entry name" value="Aconitase"/>
    <property type="match status" value="1"/>
</dbReference>
<evidence type="ECO:0000256" key="1">
    <source>
        <dbReference type="ARBA" id="ARBA00011271"/>
    </source>
</evidence>
<dbReference type="GO" id="GO:0043436">
    <property type="term" value="P:oxoacid metabolic process"/>
    <property type="evidence" value="ECO:0007669"/>
    <property type="project" value="UniProtKB-ARBA"/>
</dbReference>
<comment type="caution">
    <text evidence="8">The sequence shown here is derived from an EMBL/GenBank/DDBJ whole genome shotgun (WGS) entry which is preliminary data.</text>
</comment>
<organism evidence="8 9">
    <name type="scientific">Ancylobacter aquaticus</name>
    <dbReference type="NCBI Taxonomy" id="100"/>
    <lineage>
        <taxon>Bacteria</taxon>
        <taxon>Pseudomonadati</taxon>
        <taxon>Pseudomonadota</taxon>
        <taxon>Alphaproteobacteria</taxon>
        <taxon>Hyphomicrobiales</taxon>
        <taxon>Xanthobacteraceae</taxon>
        <taxon>Ancylobacter</taxon>
    </lineage>
</organism>
<dbReference type="GO" id="GO:0016836">
    <property type="term" value="F:hydro-lyase activity"/>
    <property type="evidence" value="ECO:0007669"/>
    <property type="project" value="InterPro"/>
</dbReference>
<dbReference type="PANTHER" id="PTHR43822">
    <property type="entry name" value="HOMOACONITASE, MITOCHONDRIAL-RELATED"/>
    <property type="match status" value="1"/>
</dbReference>
<proteinExistence type="predicted"/>
<dbReference type="InterPro" id="IPR050067">
    <property type="entry name" value="IPM_dehydratase_rel_enz"/>
</dbReference>
<keyword evidence="4" id="KW-0408">Iron</keyword>
<dbReference type="GO" id="GO:0046872">
    <property type="term" value="F:metal ion binding"/>
    <property type="evidence" value="ECO:0007669"/>
    <property type="project" value="UniProtKB-KW"/>
</dbReference>
<dbReference type="GO" id="GO:0051539">
    <property type="term" value="F:4 iron, 4 sulfur cluster binding"/>
    <property type="evidence" value="ECO:0007669"/>
    <property type="project" value="UniProtKB-KW"/>
</dbReference>
<evidence type="ECO:0000256" key="6">
    <source>
        <dbReference type="ARBA" id="ARBA00023239"/>
    </source>
</evidence>
<dbReference type="InterPro" id="IPR001030">
    <property type="entry name" value="Acoase/IPM_deHydtase_lsu_aba"/>
</dbReference>
<keyword evidence="2" id="KW-0004">4Fe-4S</keyword>
<evidence type="ECO:0000313" key="8">
    <source>
        <dbReference type="EMBL" id="TCK19641.1"/>
    </source>
</evidence>
<dbReference type="NCBIfam" id="NF001614">
    <property type="entry name" value="PRK00402.1"/>
    <property type="match status" value="1"/>
</dbReference>
<dbReference type="AlphaFoldDB" id="A0A4R1HFP6"/>
<dbReference type="InterPro" id="IPR006251">
    <property type="entry name" value="Homoacnase/IPMdehydase_lsu"/>
</dbReference>
<keyword evidence="6" id="KW-0456">Lyase</keyword>
<dbReference type="RefSeq" id="WP_131837159.1">
    <property type="nucleotide sequence ID" value="NZ_SMFY01000005.1"/>
</dbReference>
<dbReference type="InterPro" id="IPR015931">
    <property type="entry name" value="Acnase/IPM_dHydase_lsu_aba_1/3"/>
</dbReference>
<dbReference type="EMBL" id="SMFY01000005">
    <property type="protein sequence ID" value="TCK19641.1"/>
    <property type="molecule type" value="Genomic_DNA"/>
</dbReference>
<dbReference type="InterPro" id="IPR036008">
    <property type="entry name" value="Aconitase_4Fe-4S_dom"/>
</dbReference>
<comment type="subunit">
    <text evidence="1">Heterodimer of LeuC and LeuD.</text>
</comment>
<evidence type="ECO:0000313" key="9">
    <source>
        <dbReference type="Proteomes" id="UP000295030"/>
    </source>
</evidence>
<reference evidence="8 9" key="1">
    <citation type="submission" date="2019-03" db="EMBL/GenBank/DDBJ databases">
        <title>Genomic Encyclopedia of Type Strains, Phase IV (KMG-IV): sequencing the most valuable type-strain genomes for metagenomic binning, comparative biology and taxonomic classification.</title>
        <authorList>
            <person name="Goeker M."/>
        </authorList>
    </citation>
    <scope>NUCLEOTIDE SEQUENCE [LARGE SCALE GENOMIC DNA]</scope>
    <source>
        <strain evidence="8 9">DSM 101</strain>
    </source>
</reference>
<dbReference type="OrthoDB" id="9802769at2"/>
<keyword evidence="5" id="KW-0411">Iron-sulfur</keyword>
<evidence type="ECO:0000256" key="2">
    <source>
        <dbReference type="ARBA" id="ARBA00022485"/>
    </source>
</evidence>
<dbReference type="PRINTS" id="PR00415">
    <property type="entry name" value="ACONITASE"/>
</dbReference>
<evidence type="ECO:0000256" key="5">
    <source>
        <dbReference type="ARBA" id="ARBA00023014"/>
    </source>
</evidence>
<evidence type="ECO:0000256" key="3">
    <source>
        <dbReference type="ARBA" id="ARBA00022723"/>
    </source>
</evidence>
<keyword evidence="9" id="KW-1185">Reference proteome</keyword>
<gene>
    <name evidence="8" type="ORF">EV667_4081</name>
</gene>
<dbReference type="SUPFAM" id="SSF53732">
    <property type="entry name" value="Aconitase iron-sulfur domain"/>
    <property type="match status" value="1"/>
</dbReference>
<feature type="domain" description="Aconitase/3-isopropylmalate dehydratase large subunit alpha/beta/alpha" evidence="7">
    <location>
        <begin position="79"/>
        <end position="292"/>
    </location>
</feature>
<evidence type="ECO:0000259" key="7">
    <source>
        <dbReference type="Pfam" id="PF00330"/>
    </source>
</evidence>
<sequence length="431" mass="47422">MGMTIIEKIMARNSGLETVTPGQFVDAKVDRVIAHEEFYRIHTACEYNGLPGIPRIFDLDRFHVVMEHFQPAIDKVQATRGVKMRELAEHYQLRHFRDTLAGVLHRIVMEDYVVPGELALGSDSHSVAWGALNCAGSGMGEHELAFALTFGTLWFKVPETIKVVLEGEWHPAIAPKDVALWLAGKYTTAFALYQSIEFTGPAVARMSMEQRFQLSSHAVELGGKFGLFEYDDKTREFLSQRSILREQLDNARPVSADPDAHYTQVITINLDDLAPQVARPHTFQNVVPVDEVAGIRIDQALVGSCANGHIEDIEVVARILHGNKVHPKTRLFVQPSSWAVWREASRRGLFDTILDAGGQVISPGCHLCLGMQGRLADGEVCITATTRNHKGRMGSGEADIYLASPATVAHSALAGVIADPRTSTVPSKKVA</sequence>